<dbReference type="InterPro" id="IPR041492">
    <property type="entry name" value="HAD_2"/>
</dbReference>
<dbReference type="PANTHER" id="PTHR43611:SF3">
    <property type="entry name" value="FLAVIN MONONUCLEOTIDE HYDROLASE 1, CHLOROPLATIC"/>
    <property type="match status" value="1"/>
</dbReference>
<sequence>MSEDPPPASAFNALVLDLGGVFIKTPPRVSSNKSIPSFKRFTSTLVWMQYECGKIEETKCYELLGKQFNFNPSELSEAIALARTTVEYDEQMVSWIQALREDQPSLRIVAMSNISEPDFVALHARWGPTFWSLFDEVFTSSAVGMRKPNLGFYQHVLKSTGIDPQKTIFVDDNLQNVISAGSLGIHGIVFEGASVLAWTVRNLLCDPIVRGKAFLQENAKQLHSFTECGIPVLENYVQMLILEATGDEELVILNKPDYHQGEFWNFYIEDEETPRFAPESVPDDNDTTSLGMQIIKYDDAVAHSILDQMLGWMNEDGIIDMWHDRNRPRFDPIVSVNMCTSFYLYQRGHQVEDMLNWVRNILYHRAYTKGTYYFRCPDWFLFYVNRLLVVSKSPSLMESIGPLLKERVQERIGIAGDSVALAMRLIACNSMGVYNYQDSEALKELQKDDGGWEASYLYSYPIIGKKIMNRGLGTALAVQALSGRISEP</sequence>
<dbReference type="InterPro" id="IPR006439">
    <property type="entry name" value="HAD-SF_hydro_IA"/>
</dbReference>
<dbReference type="Proteomes" id="UP000030143">
    <property type="component" value="Unassembled WGS sequence"/>
</dbReference>
<dbReference type="GO" id="GO:0016791">
    <property type="term" value="F:phosphatase activity"/>
    <property type="evidence" value="ECO:0007669"/>
    <property type="project" value="UniProtKB-ARBA"/>
</dbReference>
<keyword evidence="1" id="KW-0378">Hydrolase</keyword>
<reference evidence="1 2" key="1">
    <citation type="journal article" date="2015" name="Mol. Plant Microbe Interact.">
        <title>Genome, transcriptome, and functional analyses of Penicillium expansum provide new insights into secondary metabolism and pathogenicity.</title>
        <authorList>
            <person name="Ballester A.R."/>
            <person name="Marcet-Houben M."/>
            <person name="Levin E."/>
            <person name="Sela N."/>
            <person name="Selma-Lazaro C."/>
            <person name="Carmona L."/>
            <person name="Wisniewski M."/>
            <person name="Droby S."/>
            <person name="Gonzalez-Candelas L."/>
            <person name="Gabaldon T."/>
        </authorList>
    </citation>
    <scope>NUCLEOTIDE SEQUENCE [LARGE SCALE GENOMIC DNA]</scope>
    <source>
        <strain evidence="1 2">MD-8</strain>
    </source>
</reference>
<dbReference type="Gene3D" id="3.40.50.1000">
    <property type="entry name" value="HAD superfamily/HAD-like"/>
    <property type="match status" value="1"/>
</dbReference>
<dbReference type="RefSeq" id="XP_016601575.1">
    <property type="nucleotide sequence ID" value="XM_016745970.1"/>
</dbReference>
<dbReference type="CDD" id="cd02603">
    <property type="entry name" value="HAD_sEH-N_like"/>
    <property type="match status" value="1"/>
</dbReference>
<dbReference type="VEuPathDB" id="FungiDB:PEXP_036300"/>
<dbReference type="InterPro" id="IPR036412">
    <property type="entry name" value="HAD-like_sf"/>
</dbReference>
<dbReference type="HOGENOM" id="CLU_019989_1_0_1"/>
<proteinExistence type="predicted"/>
<dbReference type="InterPro" id="IPR023214">
    <property type="entry name" value="HAD_sf"/>
</dbReference>
<dbReference type="OrthoDB" id="2012566at2759"/>
<dbReference type="PANTHER" id="PTHR43611">
    <property type="entry name" value="ALPHA-D-GLUCOSE 1-PHOSPHATE PHOSPHATASE"/>
    <property type="match status" value="1"/>
</dbReference>
<dbReference type="GeneID" id="27681390"/>
<dbReference type="STRING" id="27334.A0A0A2K0T1"/>
<dbReference type="Pfam" id="PF13419">
    <property type="entry name" value="HAD_2"/>
    <property type="match status" value="1"/>
</dbReference>
<comment type="caution">
    <text evidence="1">The sequence shown here is derived from an EMBL/GenBank/DDBJ whole genome shotgun (WGS) entry which is preliminary data.</text>
</comment>
<keyword evidence="2" id="KW-1185">Reference proteome</keyword>
<accession>A0A0A2K0T1</accession>
<gene>
    <name evidence="1" type="ORF">PEX2_087000</name>
</gene>
<dbReference type="AlphaFoldDB" id="A0A0A2K0T1"/>
<dbReference type="SFLD" id="SFLDG01129">
    <property type="entry name" value="C1.5:_HAD__Beta-PGM__Phosphata"/>
    <property type="match status" value="1"/>
</dbReference>
<protein>
    <submittedName>
        <fullName evidence="1">HAD-superfamily hydrolase, subfamily IA, variant 3</fullName>
    </submittedName>
</protein>
<evidence type="ECO:0000313" key="2">
    <source>
        <dbReference type="Proteomes" id="UP000030143"/>
    </source>
</evidence>
<dbReference type="SUPFAM" id="SSF56784">
    <property type="entry name" value="HAD-like"/>
    <property type="match status" value="1"/>
</dbReference>
<name>A0A0A2K0T1_PENEN</name>
<dbReference type="PhylomeDB" id="A0A0A2K0T1"/>
<dbReference type="EMBL" id="JQFZ01000070">
    <property type="protein sequence ID" value="KGO60518.1"/>
    <property type="molecule type" value="Genomic_DNA"/>
</dbReference>
<dbReference type="InterPro" id="IPR023198">
    <property type="entry name" value="PGP-like_dom2"/>
</dbReference>
<dbReference type="NCBIfam" id="TIGR01509">
    <property type="entry name" value="HAD-SF-IA-v3"/>
    <property type="match status" value="1"/>
</dbReference>
<evidence type="ECO:0000313" key="1">
    <source>
        <dbReference type="EMBL" id="KGO60518.1"/>
    </source>
</evidence>
<dbReference type="Gene3D" id="1.10.150.240">
    <property type="entry name" value="Putative phosphatase, domain 2"/>
    <property type="match status" value="1"/>
</dbReference>
<organism evidence="1 2">
    <name type="scientific">Penicillium expansum</name>
    <name type="common">Blue mold rot fungus</name>
    <dbReference type="NCBI Taxonomy" id="27334"/>
    <lineage>
        <taxon>Eukaryota</taxon>
        <taxon>Fungi</taxon>
        <taxon>Dikarya</taxon>
        <taxon>Ascomycota</taxon>
        <taxon>Pezizomycotina</taxon>
        <taxon>Eurotiomycetes</taxon>
        <taxon>Eurotiomycetidae</taxon>
        <taxon>Eurotiales</taxon>
        <taxon>Aspergillaceae</taxon>
        <taxon>Penicillium</taxon>
    </lineage>
</organism>
<dbReference type="SFLD" id="SFLDS00003">
    <property type="entry name" value="Haloacid_Dehalogenase"/>
    <property type="match status" value="1"/>
</dbReference>